<sequence>MNSKKIIESSIFAAVLCLTGCGHGGSAVEARDLAEIFGSRLFTPNYEVLALPAEKITGSVAVYPDKRAFYGDMHVHTAFSFDGYSMGTVATPRDAYRYATGEPLSHPAGFDMKLKQSLDFYAVTDHAMFLGLAMDADSAGSDYSKTDVATDFQGLNNFEKQKNTLLNVARRAKAFGDFLPKNVGAINSGELPKEVVKSVASRAWLATIEAARDFYKPGEFTTFVGYEYTSMASDAGNLHRNVIFKDAEHLPAEPFSTMHSENPEHLWDWMDILRSKGVDSLAIPHNSNGSNGHMFEMTKWDGSKMDIDYVQKRRRNEPLVEITQIKGTSETHPSLSPDDEWANFEIDDYRVASNAKSEPNGSYVRQAYQRGLELDRQELGNPYDFGVIGSSDTHNAASGVDEEDFVSKIGLLSSDAKRRGSVPFTMLEATAVGTFGKEFSEKVDGRTYISGAVPSFGASGLAGVWAESNTREAIYSAFQRKETFGTSGPRISIRFFAGKDYDDSLLVNVDAIARAYKGGVPMGGRLSLSEDEKPRFFIWAAFDPNSAPLQRVQVVKVWLGEDASQHEAVYDAACAGGVAVDPVSHRCPNNHAEVNLEDCSISDGTGASEIKTIWLDPTYQAGTKAIYYARVLENPTCRWSTWDAIRAGVEPRSDLQTIIQERAWSSAIHVSTQPIAVP</sequence>
<reference evidence="1 2" key="1">
    <citation type="submission" date="2015-12" db="EMBL/GenBank/DDBJ databases">
        <authorList>
            <person name="Shamseldin A."/>
            <person name="Moawad H."/>
            <person name="Abd El-Rahim W.M."/>
            <person name="Sadowsky M.J."/>
        </authorList>
    </citation>
    <scope>NUCLEOTIDE SEQUENCE [LARGE SCALE GENOMIC DNA]</scope>
    <source>
        <strain evidence="1 2">SM2</strain>
    </source>
</reference>
<protein>
    <recommendedName>
        <fullName evidence="3">DUF3604 domain-containing protein</fullName>
    </recommendedName>
</protein>
<proteinExistence type="predicted"/>
<gene>
    <name evidence="1" type="ORF">AZF00_18490</name>
</gene>
<evidence type="ECO:0000313" key="2">
    <source>
        <dbReference type="Proteomes" id="UP000074119"/>
    </source>
</evidence>
<dbReference type="RefSeq" id="WP_062384700.1">
    <property type="nucleotide sequence ID" value="NZ_CP014544.1"/>
</dbReference>
<dbReference type="KEGG" id="zal:AZF00_18490"/>
<dbReference type="EMBL" id="CP014544">
    <property type="protein sequence ID" value="AMO70169.1"/>
    <property type="molecule type" value="Genomic_DNA"/>
</dbReference>
<evidence type="ECO:0008006" key="3">
    <source>
        <dbReference type="Google" id="ProtNLM"/>
    </source>
</evidence>
<dbReference type="Gene3D" id="3.20.20.140">
    <property type="entry name" value="Metal-dependent hydrolases"/>
    <property type="match status" value="1"/>
</dbReference>
<accession>A0A127MAB7</accession>
<dbReference type="InterPro" id="IPR022028">
    <property type="entry name" value="DUF3604"/>
</dbReference>
<dbReference type="Pfam" id="PF12228">
    <property type="entry name" value="DUF3604"/>
    <property type="match status" value="1"/>
</dbReference>
<dbReference type="Proteomes" id="UP000074119">
    <property type="component" value="Chromosome"/>
</dbReference>
<dbReference type="AlphaFoldDB" id="A0A127MAB7"/>
<organism evidence="1 2">
    <name type="scientific">Zhongshania aliphaticivorans</name>
    <dbReference type="NCBI Taxonomy" id="1470434"/>
    <lineage>
        <taxon>Bacteria</taxon>
        <taxon>Pseudomonadati</taxon>
        <taxon>Pseudomonadota</taxon>
        <taxon>Gammaproteobacteria</taxon>
        <taxon>Cellvibrionales</taxon>
        <taxon>Spongiibacteraceae</taxon>
        <taxon>Zhongshania</taxon>
    </lineage>
</organism>
<dbReference type="STRING" id="1470434.AZF00_18490"/>
<name>A0A127MAB7_9GAMM</name>
<evidence type="ECO:0000313" key="1">
    <source>
        <dbReference type="EMBL" id="AMO70169.1"/>
    </source>
</evidence>